<dbReference type="Gene3D" id="1.25.40.10">
    <property type="entry name" value="Tetratricopeptide repeat domain"/>
    <property type="match status" value="1"/>
</dbReference>
<name>A0A941FII3_9BACI</name>
<dbReference type="SUPFAM" id="SSF48452">
    <property type="entry name" value="TPR-like"/>
    <property type="match status" value="1"/>
</dbReference>
<evidence type="ECO:0000313" key="1">
    <source>
        <dbReference type="EMBL" id="MBR8645383.1"/>
    </source>
</evidence>
<dbReference type="EMBL" id="JAGTPW010000033">
    <property type="protein sequence ID" value="MBR8645383.1"/>
    <property type="molecule type" value="Genomic_DNA"/>
</dbReference>
<organism evidence="1 2">
    <name type="scientific">Peribacillus frigoritolerans</name>
    <dbReference type="NCBI Taxonomy" id="450367"/>
    <lineage>
        <taxon>Bacteria</taxon>
        <taxon>Bacillati</taxon>
        <taxon>Bacillota</taxon>
        <taxon>Bacilli</taxon>
        <taxon>Bacillales</taxon>
        <taxon>Bacillaceae</taxon>
        <taxon>Peribacillus</taxon>
    </lineage>
</organism>
<evidence type="ECO:0000313" key="2">
    <source>
        <dbReference type="Proteomes" id="UP000680045"/>
    </source>
</evidence>
<comment type="caution">
    <text evidence="1">The sequence shown here is derived from an EMBL/GenBank/DDBJ whole genome shotgun (WGS) entry which is preliminary data.</text>
</comment>
<dbReference type="Proteomes" id="UP000680045">
    <property type="component" value="Unassembled WGS sequence"/>
</dbReference>
<gene>
    <name evidence="1" type="ORF">KEH51_18055</name>
</gene>
<evidence type="ECO:0008006" key="3">
    <source>
        <dbReference type="Google" id="ProtNLM"/>
    </source>
</evidence>
<dbReference type="AlphaFoldDB" id="A0A941FII3"/>
<dbReference type="InterPro" id="IPR011990">
    <property type="entry name" value="TPR-like_helical_dom_sf"/>
</dbReference>
<accession>A0A941FII3</accession>
<sequence>MNLKSFDQAKEQADKAIELAPDNKSYTKLLEEIEKQL</sequence>
<proteinExistence type="predicted"/>
<reference evidence="1" key="1">
    <citation type="submission" date="2021-04" db="EMBL/GenBank/DDBJ databases">
        <title>Whole genome sequencing of Enterococci isolates from hospitalized patients.</title>
        <authorList>
            <person name="Ogoti B.M."/>
            <person name="Onyambu F.G."/>
        </authorList>
    </citation>
    <scope>NUCLEOTIDE SEQUENCE</scope>
    <source>
        <strain evidence="1">242</strain>
    </source>
</reference>
<protein>
    <recommendedName>
        <fullName evidence="3">Tetratricopeptide repeat protein</fullName>
    </recommendedName>
</protein>